<dbReference type="UniPathway" id="UPA00060">
    <property type="reaction ID" value="UER00141"/>
</dbReference>
<evidence type="ECO:0000313" key="13">
    <source>
        <dbReference type="EMBL" id="MQY51518.1"/>
    </source>
</evidence>
<evidence type="ECO:0000256" key="7">
    <source>
        <dbReference type="ARBA" id="ARBA00047851"/>
    </source>
</evidence>
<evidence type="ECO:0000259" key="12">
    <source>
        <dbReference type="Pfam" id="PF02581"/>
    </source>
</evidence>
<dbReference type="PANTHER" id="PTHR20857:SF15">
    <property type="entry name" value="THIAMINE-PHOSPHATE SYNTHASE"/>
    <property type="match status" value="1"/>
</dbReference>
<evidence type="ECO:0000313" key="14">
    <source>
        <dbReference type="Proteomes" id="UP000480275"/>
    </source>
</evidence>
<dbReference type="PANTHER" id="PTHR20857">
    <property type="entry name" value="THIAMINE-PHOSPHATE PYROPHOSPHORYLASE"/>
    <property type="match status" value="1"/>
</dbReference>
<comment type="caution">
    <text evidence="13">The sequence shown here is derived from an EMBL/GenBank/DDBJ whole genome shotgun (WGS) entry which is preliminary data.</text>
</comment>
<dbReference type="Gene3D" id="3.20.20.70">
    <property type="entry name" value="Aldolase class I"/>
    <property type="match status" value="1"/>
</dbReference>
<keyword evidence="4 9" id="KW-0460">Magnesium</keyword>
<keyword evidence="2 9" id="KW-0808">Transferase</keyword>
<feature type="binding site" evidence="9">
    <location>
        <begin position="138"/>
        <end position="140"/>
    </location>
    <ligand>
        <name>2-[(2R,5Z)-2-carboxy-4-methylthiazol-5(2H)-ylidene]ethyl phosphate</name>
        <dbReference type="ChEBI" id="CHEBI:62899"/>
    </ligand>
</feature>
<comment type="pathway">
    <text evidence="1 9 11">Cofactor biosynthesis; thiamine diphosphate biosynthesis; thiamine phosphate from 4-amino-2-methyl-5-diphosphomethylpyrimidine and 4-methyl-5-(2-phosphoethyl)-thiazole: step 1/1.</text>
</comment>
<dbReference type="GO" id="GO:0009228">
    <property type="term" value="P:thiamine biosynthetic process"/>
    <property type="evidence" value="ECO:0007669"/>
    <property type="project" value="UniProtKB-KW"/>
</dbReference>
<dbReference type="OrthoDB" id="9810880at2"/>
<dbReference type="SUPFAM" id="SSF51391">
    <property type="entry name" value="Thiamin phosphate synthase"/>
    <property type="match status" value="1"/>
</dbReference>
<evidence type="ECO:0000256" key="4">
    <source>
        <dbReference type="ARBA" id="ARBA00022842"/>
    </source>
</evidence>
<dbReference type="AlphaFoldDB" id="A0A6L5JZ72"/>
<accession>A0A6L5JZ72</accession>
<proteinExistence type="inferred from homology"/>
<organism evidence="13 14">
    <name type="scientific">Rhodocyclus tenuis</name>
    <name type="common">Rhodospirillum tenue</name>
    <dbReference type="NCBI Taxonomy" id="1066"/>
    <lineage>
        <taxon>Bacteria</taxon>
        <taxon>Pseudomonadati</taxon>
        <taxon>Pseudomonadota</taxon>
        <taxon>Betaproteobacteria</taxon>
        <taxon>Rhodocyclales</taxon>
        <taxon>Rhodocyclaceae</taxon>
        <taxon>Rhodocyclus</taxon>
    </lineage>
</organism>
<dbReference type="EMBL" id="WIXJ01000003">
    <property type="protein sequence ID" value="MQY51518.1"/>
    <property type="molecule type" value="Genomic_DNA"/>
</dbReference>
<feature type="binding site" evidence="9">
    <location>
        <position position="72"/>
    </location>
    <ligand>
        <name>4-amino-2-methyl-5-(diphosphooxymethyl)pyrimidine</name>
        <dbReference type="ChEBI" id="CHEBI:57841"/>
    </ligand>
</feature>
<comment type="catalytic activity">
    <reaction evidence="8 9 10">
        <text>2-[(2R,5Z)-2-carboxy-4-methylthiazol-5(2H)-ylidene]ethyl phosphate + 4-amino-2-methyl-5-(diphosphooxymethyl)pyrimidine + 2 H(+) = thiamine phosphate + CO2 + diphosphate</text>
        <dbReference type="Rhea" id="RHEA:47844"/>
        <dbReference type="ChEBI" id="CHEBI:15378"/>
        <dbReference type="ChEBI" id="CHEBI:16526"/>
        <dbReference type="ChEBI" id="CHEBI:33019"/>
        <dbReference type="ChEBI" id="CHEBI:37575"/>
        <dbReference type="ChEBI" id="CHEBI:57841"/>
        <dbReference type="ChEBI" id="CHEBI:62899"/>
        <dbReference type="EC" id="2.5.1.3"/>
    </reaction>
</comment>
<comment type="catalytic activity">
    <reaction evidence="6 9 10">
        <text>4-methyl-5-(2-phosphooxyethyl)-thiazole + 4-amino-2-methyl-5-(diphosphooxymethyl)pyrimidine + H(+) = thiamine phosphate + diphosphate</text>
        <dbReference type="Rhea" id="RHEA:22328"/>
        <dbReference type="ChEBI" id="CHEBI:15378"/>
        <dbReference type="ChEBI" id="CHEBI:33019"/>
        <dbReference type="ChEBI" id="CHEBI:37575"/>
        <dbReference type="ChEBI" id="CHEBI:57841"/>
        <dbReference type="ChEBI" id="CHEBI:58296"/>
        <dbReference type="EC" id="2.5.1.3"/>
    </reaction>
</comment>
<dbReference type="GO" id="GO:0005737">
    <property type="term" value="C:cytoplasm"/>
    <property type="evidence" value="ECO:0007669"/>
    <property type="project" value="TreeGrafter"/>
</dbReference>
<dbReference type="InterPro" id="IPR034291">
    <property type="entry name" value="TMP_synthase"/>
</dbReference>
<sequence length="237" mass="24348">MPESVRQWRGLYAITPDGLPEAPLLAYAEAALAGGAQFLQLRDKSSDAARRARLGHALAALCRRYDARFIVNDDVAMALAVAADGVHLGGDDGDLAAARLALPAGSLLGASCYADFARAQAAQAAGADYVAFGAVYGSPTKPLAARADLALFTRARAELSVPCCAIGGITLANAAPVIAAGAQLLAVISDLFVPATPAAVRADGVVAVEPYDSEDFSFAASAIRARAAAFQRLFEEN</sequence>
<feature type="binding site" evidence="9">
    <location>
        <position position="111"/>
    </location>
    <ligand>
        <name>4-amino-2-methyl-5-(diphosphooxymethyl)pyrimidine</name>
        <dbReference type="ChEBI" id="CHEBI:57841"/>
    </ligand>
</feature>
<dbReference type="CDD" id="cd00564">
    <property type="entry name" value="TMP_TenI"/>
    <property type="match status" value="1"/>
</dbReference>
<evidence type="ECO:0000256" key="8">
    <source>
        <dbReference type="ARBA" id="ARBA00047883"/>
    </source>
</evidence>
<evidence type="ECO:0000256" key="2">
    <source>
        <dbReference type="ARBA" id="ARBA00022679"/>
    </source>
</evidence>
<dbReference type="GO" id="GO:0000287">
    <property type="term" value="F:magnesium ion binding"/>
    <property type="evidence" value="ECO:0007669"/>
    <property type="project" value="UniProtKB-UniRule"/>
</dbReference>
<feature type="binding site" evidence="9">
    <location>
        <begin position="40"/>
        <end position="44"/>
    </location>
    <ligand>
        <name>4-amino-2-methyl-5-(diphosphooxymethyl)pyrimidine</name>
        <dbReference type="ChEBI" id="CHEBI:57841"/>
    </ligand>
</feature>
<dbReference type="InterPro" id="IPR013785">
    <property type="entry name" value="Aldolase_TIM"/>
</dbReference>
<comment type="similarity">
    <text evidence="9 10">Belongs to the thiamine-phosphate synthase family.</text>
</comment>
<reference evidence="13 14" key="1">
    <citation type="submission" date="2019-10" db="EMBL/GenBank/DDBJ databases">
        <title>Whole-genome sequence of the purple nonsulfur photosynthetic bacterium Rhodocyclus tenuis.</title>
        <authorList>
            <person name="Kyndt J.A."/>
            <person name="Meyer T.E."/>
        </authorList>
    </citation>
    <scope>NUCLEOTIDE SEQUENCE [LARGE SCALE GENOMIC DNA]</scope>
    <source>
        <strain evidence="13 14">DSM 110</strain>
    </source>
</reference>
<keyword evidence="5 9" id="KW-0784">Thiamine biosynthesis</keyword>
<comment type="catalytic activity">
    <reaction evidence="7 9 10">
        <text>2-(2-carboxy-4-methylthiazol-5-yl)ethyl phosphate + 4-amino-2-methyl-5-(diphosphooxymethyl)pyrimidine + 2 H(+) = thiamine phosphate + CO2 + diphosphate</text>
        <dbReference type="Rhea" id="RHEA:47848"/>
        <dbReference type="ChEBI" id="CHEBI:15378"/>
        <dbReference type="ChEBI" id="CHEBI:16526"/>
        <dbReference type="ChEBI" id="CHEBI:33019"/>
        <dbReference type="ChEBI" id="CHEBI:37575"/>
        <dbReference type="ChEBI" id="CHEBI:57841"/>
        <dbReference type="ChEBI" id="CHEBI:62890"/>
        <dbReference type="EC" id="2.5.1.3"/>
    </reaction>
</comment>
<gene>
    <name evidence="9" type="primary">thiE</name>
    <name evidence="13" type="ORF">GHK24_06990</name>
</gene>
<dbReference type="GO" id="GO:0009229">
    <property type="term" value="P:thiamine diphosphate biosynthetic process"/>
    <property type="evidence" value="ECO:0007669"/>
    <property type="project" value="UniProtKB-UniRule"/>
</dbReference>
<dbReference type="InterPro" id="IPR036206">
    <property type="entry name" value="ThiamineP_synth_sf"/>
</dbReference>
<evidence type="ECO:0000256" key="11">
    <source>
        <dbReference type="RuleBase" id="RU004253"/>
    </source>
</evidence>
<protein>
    <recommendedName>
        <fullName evidence="9">Thiamine-phosphate synthase</fullName>
        <shortName evidence="9">TP synthase</shortName>
        <shortName evidence="9">TPS</shortName>
        <ecNumber evidence="9">2.5.1.3</ecNumber>
    </recommendedName>
    <alternativeName>
        <fullName evidence="9">Thiamine-phosphate pyrophosphorylase</fullName>
        <shortName evidence="9">TMP pyrophosphorylase</shortName>
        <shortName evidence="9">TMP-PPase</shortName>
    </alternativeName>
</protein>
<comment type="function">
    <text evidence="9">Condenses 4-methyl-5-(beta-hydroxyethyl)thiazole monophosphate (THZ-P) and 2-methyl-4-amino-5-hydroxymethyl pyrimidine pyrophosphate (HMP-PP) to form thiamine monophosphate (TMP).</text>
</comment>
<feature type="binding site" evidence="9">
    <location>
        <position position="73"/>
    </location>
    <ligand>
        <name>Mg(2+)</name>
        <dbReference type="ChEBI" id="CHEBI:18420"/>
    </ligand>
</feature>
<feature type="binding site" evidence="9">
    <location>
        <begin position="188"/>
        <end position="189"/>
    </location>
    <ligand>
        <name>2-[(2R,5Z)-2-carboxy-4-methylthiazol-5(2H)-ylidene]ethyl phosphate</name>
        <dbReference type="ChEBI" id="CHEBI:62899"/>
    </ligand>
</feature>
<dbReference type="EC" id="2.5.1.3" evidence="9"/>
<feature type="binding site" evidence="9">
    <location>
        <position position="141"/>
    </location>
    <ligand>
        <name>4-amino-2-methyl-5-(diphosphooxymethyl)pyrimidine</name>
        <dbReference type="ChEBI" id="CHEBI:57841"/>
    </ligand>
</feature>
<comment type="cofactor">
    <cofactor evidence="9">
        <name>Mg(2+)</name>
        <dbReference type="ChEBI" id="CHEBI:18420"/>
    </cofactor>
    <text evidence="9">Binds 1 Mg(2+) ion per subunit.</text>
</comment>
<evidence type="ECO:0000256" key="5">
    <source>
        <dbReference type="ARBA" id="ARBA00022977"/>
    </source>
</evidence>
<evidence type="ECO:0000256" key="10">
    <source>
        <dbReference type="RuleBase" id="RU003826"/>
    </source>
</evidence>
<keyword evidence="3 9" id="KW-0479">Metal-binding</keyword>
<evidence type="ECO:0000256" key="6">
    <source>
        <dbReference type="ARBA" id="ARBA00047334"/>
    </source>
</evidence>
<dbReference type="GO" id="GO:0004789">
    <property type="term" value="F:thiamine-phosphate diphosphorylase activity"/>
    <property type="evidence" value="ECO:0007669"/>
    <property type="project" value="UniProtKB-UniRule"/>
</dbReference>
<evidence type="ECO:0000256" key="9">
    <source>
        <dbReference type="HAMAP-Rule" id="MF_00097"/>
    </source>
</evidence>
<dbReference type="HAMAP" id="MF_00097">
    <property type="entry name" value="TMP_synthase"/>
    <property type="match status" value="1"/>
</dbReference>
<name>A0A6L5JZ72_RHOTE</name>
<dbReference type="Pfam" id="PF02581">
    <property type="entry name" value="TMP-TENI"/>
    <property type="match status" value="1"/>
</dbReference>
<feature type="domain" description="Thiamine phosphate synthase/TenI" evidence="12">
    <location>
        <begin position="11"/>
        <end position="190"/>
    </location>
</feature>
<evidence type="ECO:0000256" key="3">
    <source>
        <dbReference type="ARBA" id="ARBA00022723"/>
    </source>
</evidence>
<feature type="binding site" evidence="9">
    <location>
        <position position="92"/>
    </location>
    <ligand>
        <name>Mg(2+)</name>
        <dbReference type="ChEBI" id="CHEBI:18420"/>
    </ligand>
</feature>
<dbReference type="Proteomes" id="UP000480275">
    <property type="component" value="Unassembled WGS sequence"/>
</dbReference>
<dbReference type="InterPro" id="IPR022998">
    <property type="entry name" value="ThiamineP_synth_TenI"/>
</dbReference>
<dbReference type="NCBIfam" id="TIGR00693">
    <property type="entry name" value="thiE"/>
    <property type="match status" value="1"/>
</dbReference>
<feature type="binding site" evidence="9">
    <location>
        <position position="168"/>
    </location>
    <ligand>
        <name>2-[(2R,5Z)-2-carboxy-4-methylthiazol-5(2H)-ylidene]ethyl phosphate</name>
        <dbReference type="ChEBI" id="CHEBI:62899"/>
    </ligand>
</feature>
<evidence type="ECO:0000256" key="1">
    <source>
        <dbReference type="ARBA" id="ARBA00005165"/>
    </source>
</evidence>